<dbReference type="NCBIfam" id="NF002326">
    <property type="entry name" value="PRK01286.1-1"/>
    <property type="match status" value="1"/>
</dbReference>
<dbReference type="GO" id="GO:0006203">
    <property type="term" value="P:dGTP catabolic process"/>
    <property type="evidence" value="ECO:0007669"/>
    <property type="project" value="TreeGrafter"/>
</dbReference>
<dbReference type="Proteomes" id="UP000182944">
    <property type="component" value="Unassembled WGS sequence"/>
</dbReference>
<dbReference type="InterPro" id="IPR003607">
    <property type="entry name" value="HD/PDEase_dom"/>
</dbReference>
<dbReference type="PANTHER" id="PTHR11373">
    <property type="entry name" value="DEOXYNUCLEOSIDE TRIPHOSPHATE TRIPHOSPHOHYDROLASE"/>
    <property type="match status" value="1"/>
</dbReference>
<proteinExistence type="inferred from homology"/>
<dbReference type="GO" id="GO:0008832">
    <property type="term" value="F:dGTPase activity"/>
    <property type="evidence" value="ECO:0007669"/>
    <property type="project" value="TreeGrafter"/>
</dbReference>
<organism evidence="4 5">
    <name type="scientific">Paracoccus sanguinis</name>
    <dbReference type="NCBI Taxonomy" id="1545044"/>
    <lineage>
        <taxon>Bacteria</taxon>
        <taxon>Pseudomonadati</taxon>
        <taxon>Pseudomonadota</taxon>
        <taxon>Alphaproteobacteria</taxon>
        <taxon>Rhodobacterales</taxon>
        <taxon>Paracoccaceae</taxon>
        <taxon>Paracoccus</taxon>
    </lineage>
</organism>
<feature type="domain" description="HD" evidence="3">
    <location>
        <begin position="93"/>
        <end position="229"/>
    </location>
</feature>
<dbReference type="InterPro" id="IPR026875">
    <property type="entry name" value="PHydrolase_assoc_dom"/>
</dbReference>
<dbReference type="PANTHER" id="PTHR11373:SF43">
    <property type="entry name" value="DEOXYGUANOSINETRIPHOSPHATE TRIPHOSPHOHYDROLASE-LIKE PROTEIN"/>
    <property type="match status" value="1"/>
</dbReference>
<dbReference type="Pfam" id="PF01966">
    <property type="entry name" value="HD"/>
    <property type="match status" value="1"/>
</dbReference>
<reference evidence="5" key="1">
    <citation type="submission" date="2016-10" db="EMBL/GenBank/DDBJ databases">
        <authorList>
            <person name="Varghese N."/>
            <person name="Submissions S."/>
        </authorList>
    </citation>
    <scope>NUCLEOTIDE SEQUENCE [LARGE SCALE GENOMIC DNA]</scope>
    <source>
        <strain evidence="5">DSM 29303</strain>
    </source>
</reference>
<gene>
    <name evidence="4" type="ORF">SAMN05444276_102452</name>
</gene>
<dbReference type="STRING" id="1545044.SAMN05444276_102452"/>
<name>A0A1H2XBG0_9RHOB</name>
<protein>
    <recommendedName>
        <fullName evidence="2">Deoxyguanosinetriphosphate triphosphohydrolase-like protein</fullName>
    </recommendedName>
</protein>
<dbReference type="PROSITE" id="PS51831">
    <property type="entry name" value="HD"/>
    <property type="match status" value="1"/>
</dbReference>
<keyword evidence="1 2" id="KW-0378">Hydrolase</keyword>
<dbReference type="CDD" id="cd00077">
    <property type="entry name" value="HDc"/>
    <property type="match status" value="1"/>
</dbReference>
<comment type="similarity">
    <text evidence="2">Belongs to the dGTPase family. Type 2 subfamily.</text>
</comment>
<evidence type="ECO:0000256" key="1">
    <source>
        <dbReference type="ARBA" id="ARBA00022801"/>
    </source>
</evidence>
<dbReference type="InterPro" id="IPR006674">
    <property type="entry name" value="HD_domain"/>
</dbReference>
<dbReference type="SUPFAM" id="SSF109604">
    <property type="entry name" value="HD-domain/PDEase-like"/>
    <property type="match status" value="1"/>
</dbReference>
<evidence type="ECO:0000313" key="5">
    <source>
        <dbReference type="Proteomes" id="UP000182944"/>
    </source>
</evidence>
<evidence type="ECO:0000259" key="3">
    <source>
        <dbReference type="PROSITE" id="PS51831"/>
    </source>
</evidence>
<evidence type="ECO:0000313" key="4">
    <source>
        <dbReference type="EMBL" id="SDW90262.1"/>
    </source>
</evidence>
<dbReference type="Pfam" id="PF13286">
    <property type="entry name" value="HD_assoc"/>
    <property type="match status" value="1"/>
</dbReference>
<dbReference type="HAMAP" id="MF_01212">
    <property type="entry name" value="dGTPase_type2"/>
    <property type="match status" value="1"/>
</dbReference>
<evidence type="ECO:0000256" key="2">
    <source>
        <dbReference type="HAMAP-Rule" id="MF_01212"/>
    </source>
</evidence>
<dbReference type="Gene3D" id="1.10.3210.10">
    <property type="entry name" value="Hypothetical protein af1432"/>
    <property type="match status" value="1"/>
</dbReference>
<dbReference type="InterPro" id="IPR050135">
    <property type="entry name" value="dGTPase-like"/>
</dbReference>
<dbReference type="NCBIfam" id="TIGR01353">
    <property type="entry name" value="dGTP_triPase"/>
    <property type="match status" value="1"/>
</dbReference>
<accession>A0A1H2XBG0</accession>
<dbReference type="AlphaFoldDB" id="A0A1H2XBG0"/>
<dbReference type="EMBL" id="FNNA01000002">
    <property type="protein sequence ID" value="SDW90262.1"/>
    <property type="molecule type" value="Genomic_DNA"/>
</dbReference>
<sequence length="410" mass="45345">MVPASPPRRHPTAPDPAAEMAVARPGGLAPFACRPQASRGRRHPEELSTFRSPWQRDRDRIIHSSAFRRLKHKTQVFVEQDGDGYRGDYYRTRLTHTIEVAQVARTIAAALGLDTDLAEAVALAHDLGHPPFGHTGEDALAALMAPYGGFDHNAQALRIVTRLERHYAGFDGLNLTWETLEGIAKHNGPVPAPWPWALAEVNADWNLRLDTHASAEAQVAAVADDIAYNHHDLHDGLRAGLFTEADLSELPLVGPALAEVDRLHPGLDPMRRRHEALRRVFGVMVEDVIAVARGRLSAAAPADVEAIRAMDGPVIRFSKPLYQNLKAIKGFLFTRMYRAETVMEERASVTAMLNTLFPMLMDDPRLMPVEWQDEMAAASDTTRRARVVLDYVAGMTDRFAISEYGRLTGG</sequence>
<dbReference type="SMART" id="SM00471">
    <property type="entry name" value="HDc"/>
    <property type="match status" value="1"/>
</dbReference>
<dbReference type="NCBIfam" id="NF002328">
    <property type="entry name" value="PRK01286.1-3"/>
    <property type="match status" value="1"/>
</dbReference>
<dbReference type="InterPro" id="IPR006261">
    <property type="entry name" value="dGTPase"/>
</dbReference>
<keyword evidence="5" id="KW-1185">Reference proteome</keyword>
<dbReference type="InterPro" id="IPR023023">
    <property type="entry name" value="dNTPase_2"/>
</dbReference>